<dbReference type="HOGENOM" id="CLU_1838375_0_0_1"/>
<accession>A0A0E0IEF0</accession>
<feature type="compositionally biased region" description="Basic residues" evidence="1">
    <location>
        <begin position="1"/>
        <end position="11"/>
    </location>
</feature>
<reference evidence="2" key="2">
    <citation type="submission" date="2018-04" db="EMBL/GenBank/DDBJ databases">
        <title>OnivRS2 (Oryza nivara Reference Sequence Version 2).</title>
        <authorList>
            <person name="Zhang J."/>
            <person name="Kudrna D."/>
            <person name="Lee S."/>
            <person name="Talag J."/>
            <person name="Rajasekar S."/>
            <person name="Welchert J."/>
            <person name="Hsing Y.-I."/>
            <person name="Wing R.A."/>
        </authorList>
    </citation>
    <scope>NUCLEOTIDE SEQUENCE [LARGE SCALE GENOMIC DNA]</scope>
    <source>
        <strain evidence="2">SL10</strain>
    </source>
</reference>
<evidence type="ECO:0000256" key="1">
    <source>
        <dbReference type="SAM" id="MobiDB-lite"/>
    </source>
</evidence>
<dbReference type="AlphaFoldDB" id="A0A0E0IEF0"/>
<feature type="region of interest" description="Disordered" evidence="1">
    <location>
        <begin position="1"/>
        <end position="60"/>
    </location>
</feature>
<evidence type="ECO:0000313" key="2">
    <source>
        <dbReference type="EnsemblPlants" id="ONIVA08G22950.1"/>
    </source>
</evidence>
<dbReference type="EnsemblPlants" id="ONIVA08G22950.1">
    <property type="protein sequence ID" value="ONIVA08G22950.1"/>
    <property type="gene ID" value="ONIVA08G22950"/>
</dbReference>
<keyword evidence="3" id="KW-1185">Reference proteome</keyword>
<dbReference type="Proteomes" id="UP000006591">
    <property type="component" value="Chromosome 8"/>
</dbReference>
<protein>
    <submittedName>
        <fullName evidence="2">Uncharacterized protein</fullName>
    </submittedName>
</protein>
<evidence type="ECO:0000313" key="3">
    <source>
        <dbReference type="Proteomes" id="UP000006591"/>
    </source>
</evidence>
<organism evidence="2">
    <name type="scientific">Oryza nivara</name>
    <name type="common">Indian wild rice</name>
    <name type="synonym">Oryza sativa f. spontanea</name>
    <dbReference type="NCBI Taxonomy" id="4536"/>
    <lineage>
        <taxon>Eukaryota</taxon>
        <taxon>Viridiplantae</taxon>
        <taxon>Streptophyta</taxon>
        <taxon>Embryophyta</taxon>
        <taxon>Tracheophyta</taxon>
        <taxon>Spermatophyta</taxon>
        <taxon>Magnoliopsida</taxon>
        <taxon>Liliopsida</taxon>
        <taxon>Poales</taxon>
        <taxon>Poaceae</taxon>
        <taxon>BOP clade</taxon>
        <taxon>Oryzoideae</taxon>
        <taxon>Oryzeae</taxon>
        <taxon>Oryzinae</taxon>
        <taxon>Oryza</taxon>
    </lineage>
</organism>
<sequence length="140" mass="15521">MGGGRCARRHGGTPDPATVRRDRVLGGGTRGRPPGRTGNPRACGDVASLTPGSGSDRRGRRGLAVAGISIYSVHSCRKLEKNMRRLCQWWWCHWNAILDMSFVNVRRRRPTQGSTQDDHTTIDDRLRCGVRDVGWVWLGG</sequence>
<proteinExistence type="predicted"/>
<name>A0A0E0IEF0_ORYNI</name>
<dbReference type="Gramene" id="ONIVA08G22950.1">
    <property type="protein sequence ID" value="ONIVA08G22950.1"/>
    <property type="gene ID" value="ONIVA08G22950"/>
</dbReference>
<reference evidence="2" key="1">
    <citation type="submission" date="2015-04" db="UniProtKB">
        <authorList>
            <consortium name="EnsemblPlants"/>
        </authorList>
    </citation>
    <scope>IDENTIFICATION</scope>
    <source>
        <strain evidence="2">SL10</strain>
    </source>
</reference>